<gene>
    <name evidence="2" type="ORF">PD5205_03320</name>
    <name evidence="1" type="ORF">PD885_00672</name>
</gene>
<protein>
    <submittedName>
        <fullName evidence="2">Uncharacterized protein</fullName>
    </submittedName>
</protein>
<organism evidence="2 4">
    <name type="scientific">Xanthomonas fragariae</name>
    <dbReference type="NCBI Taxonomy" id="48664"/>
    <lineage>
        <taxon>Bacteria</taxon>
        <taxon>Pseudomonadati</taxon>
        <taxon>Pseudomonadota</taxon>
        <taxon>Gammaproteobacteria</taxon>
        <taxon>Lysobacterales</taxon>
        <taxon>Lysobacteraceae</taxon>
        <taxon>Xanthomonas</taxon>
    </lineage>
</organism>
<dbReference type="EMBL" id="LT853885">
    <property type="protein sequence ID" value="SMR04598.1"/>
    <property type="molecule type" value="Genomic_DNA"/>
</dbReference>
<sequence>MTEQDSRLSDAEHRKVFEQKILDDASLETKSSF</sequence>
<dbReference type="Proteomes" id="UP000195877">
    <property type="component" value="Chromosome 1"/>
</dbReference>
<evidence type="ECO:0000313" key="2">
    <source>
        <dbReference type="EMBL" id="SMR04598.1"/>
    </source>
</evidence>
<evidence type="ECO:0000313" key="1">
    <source>
        <dbReference type="EMBL" id="SMQ97935.1"/>
    </source>
</evidence>
<reference evidence="2 4" key="2">
    <citation type="submission" date="2017-05" db="EMBL/GenBank/DDBJ databases">
        <authorList>
            <person name="Song R."/>
            <person name="Chenine A.L."/>
            <person name="Ruprecht R.M."/>
        </authorList>
    </citation>
    <scope>NUCLEOTIDE SEQUENCE [LARGE SCALE GENOMIC DNA]</scope>
    <source>
        <strain evidence="2">PD5205</strain>
    </source>
</reference>
<keyword evidence="3" id="KW-1185">Reference proteome</keyword>
<dbReference type="Proteomes" id="UP000195953">
    <property type="component" value="Chromosome 1"/>
</dbReference>
<evidence type="ECO:0000313" key="4">
    <source>
        <dbReference type="Proteomes" id="UP000195953"/>
    </source>
</evidence>
<dbReference type="EMBL" id="LT853882">
    <property type="protein sequence ID" value="SMQ97935.1"/>
    <property type="molecule type" value="Genomic_DNA"/>
</dbReference>
<name>A0A1Y6HMA8_9XANT</name>
<evidence type="ECO:0000313" key="3">
    <source>
        <dbReference type="Proteomes" id="UP000195877"/>
    </source>
</evidence>
<proteinExistence type="predicted"/>
<dbReference type="AlphaFoldDB" id="A0A1Y6HMA8"/>
<reference evidence="1 3" key="1">
    <citation type="submission" date="2017-05" db="EMBL/GenBank/DDBJ databases">
        <authorList>
            <person name="Blom J."/>
        </authorList>
    </citation>
    <scope>NUCLEOTIDE SEQUENCE [LARGE SCALE GENOMIC DNA]</scope>
    <source>
        <strain evidence="1">PD885</strain>
    </source>
</reference>
<accession>A0A1Y6HMA8</accession>